<dbReference type="RefSeq" id="WP_093411254.1">
    <property type="nucleotide sequence ID" value="NZ_FOVL01000026.1"/>
</dbReference>
<dbReference type="AlphaFoldDB" id="A0A1I5CYI1"/>
<name>A0A1I5CYI1_9FLAO</name>
<organism evidence="1 2">
    <name type="scientific">Salegentibacter flavus</name>
    <dbReference type="NCBI Taxonomy" id="287099"/>
    <lineage>
        <taxon>Bacteria</taxon>
        <taxon>Pseudomonadati</taxon>
        <taxon>Bacteroidota</taxon>
        <taxon>Flavobacteriia</taxon>
        <taxon>Flavobacteriales</taxon>
        <taxon>Flavobacteriaceae</taxon>
        <taxon>Salegentibacter</taxon>
    </lineage>
</organism>
<protein>
    <recommendedName>
        <fullName evidence="3">Glutamate dehydrogenase</fullName>
    </recommendedName>
</protein>
<proteinExistence type="predicted"/>
<dbReference type="OrthoDB" id="1142271at2"/>
<sequence length="258" mass="29570">MYYIKIILVFFFLLVLQNGRVHAQFGISHEIGVFGGPANFLTDYGERWNLQANVANAGLGLGLLHFMNLAYCNECNYQRTDSWLASHLRLRNELTWLRSNLEHYGPVASKDNIGGQLLRAMHGKTNVLEVGSLLEYHPLRIRDFTNFGYWFSPYIGLGAHFVSYKPDAYSDLGSLENPKNVFPAFVGGINLERGTTYSIVGVMGARYRLGWRHDLMFEGRWHYYGNDWVDGLNHDVAANKFNDVVFWIGVGYVYYINF</sequence>
<keyword evidence="2" id="KW-1185">Reference proteome</keyword>
<dbReference type="STRING" id="287099.SAMN05660413_03077"/>
<accession>A0A1I5CYI1</accession>
<gene>
    <name evidence="1" type="ORF">SAMN05660413_03077</name>
</gene>
<evidence type="ECO:0000313" key="1">
    <source>
        <dbReference type="EMBL" id="SFN91947.1"/>
    </source>
</evidence>
<evidence type="ECO:0008006" key="3">
    <source>
        <dbReference type="Google" id="ProtNLM"/>
    </source>
</evidence>
<evidence type="ECO:0000313" key="2">
    <source>
        <dbReference type="Proteomes" id="UP000199153"/>
    </source>
</evidence>
<dbReference type="NCBIfam" id="NF047659">
    <property type="entry name" value="THC0290_0291_fam"/>
    <property type="match status" value="1"/>
</dbReference>
<reference evidence="1 2" key="1">
    <citation type="submission" date="2016-10" db="EMBL/GenBank/DDBJ databases">
        <authorList>
            <person name="de Groot N.N."/>
        </authorList>
    </citation>
    <scope>NUCLEOTIDE SEQUENCE [LARGE SCALE GENOMIC DNA]</scope>
    <source>
        <strain evidence="1 2">DSM 17794</strain>
    </source>
</reference>
<dbReference type="EMBL" id="FOVL01000026">
    <property type="protein sequence ID" value="SFN91947.1"/>
    <property type="molecule type" value="Genomic_DNA"/>
</dbReference>
<dbReference type="Proteomes" id="UP000199153">
    <property type="component" value="Unassembled WGS sequence"/>
</dbReference>
<dbReference type="Gene3D" id="2.40.160.20">
    <property type="match status" value="1"/>
</dbReference>